<accession>A0A814BW01</accession>
<dbReference type="InterPro" id="IPR000504">
    <property type="entry name" value="RRM_dom"/>
</dbReference>
<dbReference type="SMART" id="SM00360">
    <property type="entry name" value="RRM"/>
    <property type="match status" value="1"/>
</dbReference>
<dbReference type="PANTHER" id="PTHR48025:SF1">
    <property type="entry name" value="RRM DOMAIN-CONTAINING PROTEIN"/>
    <property type="match status" value="1"/>
</dbReference>
<feature type="domain" description="RRM" evidence="4">
    <location>
        <begin position="8"/>
        <end position="87"/>
    </location>
</feature>
<evidence type="ECO:0000256" key="2">
    <source>
        <dbReference type="ARBA" id="ARBA00022884"/>
    </source>
</evidence>
<dbReference type="AlphaFoldDB" id="A0A814BW01"/>
<comment type="caution">
    <text evidence="5">The sequence shown here is derived from an EMBL/GenBank/DDBJ whole genome shotgun (WGS) entry which is preliminary data.</text>
</comment>
<evidence type="ECO:0000313" key="5">
    <source>
        <dbReference type="EMBL" id="CAF0933482.1"/>
    </source>
</evidence>
<evidence type="ECO:0000256" key="3">
    <source>
        <dbReference type="PROSITE-ProRule" id="PRU00176"/>
    </source>
</evidence>
<keyword evidence="6" id="KW-1185">Reference proteome</keyword>
<name>A0A814BW01_9BILA</name>
<gene>
    <name evidence="5" type="ORF">OXX778_LOCUS13036</name>
</gene>
<reference evidence="5" key="1">
    <citation type="submission" date="2021-02" db="EMBL/GenBank/DDBJ databases">
        <authorList>
            <person name="Nowell W R."/>
        </authorList>
    </citation>
    <scope>NUCLEOTIDE SEQUENCE</scope>
    <source>
        <strain evidence="5">Ploen Becks lab</strain>
    </source>
</reference>
<proteinExistence type="predicted"/>
<dbReference type="GO" id="GO:0010629">
    <property type="term" value="P:negative regulation of gene expression"/>
    <property type="evidence" value="ECO:0007669"/>
    <property type="project" value="UniProtKB-ARBA"/>
</dbReference>
<dbReference type="GO" id="GO:0003729">
    <property type="term" value="F:mRNA binding"/>
    <property type="evidence" value="ECO:0007669"/>
    <property type="project" value="TreeGrafter"/>
</dbReference>
<dbReference type="EMBL" id="CAJNOC010002445">
    <property type="protein sequence ID" value="CAF0933482.1"/>
    <property type="molecule type" value="Genomic_DNA"/>
</dbReference>
<dbReference type="PROSITE" id="PS50102">
    <property type="entry name" value="RRM"/>
    <property type="match status" value="1"/>
</dbReference>
<dbReference type="Gene3D" id="3.30.70.330">
    <property type="match status" value="1"/>
</dbReference>
<dbReference type="InterPro" id="IPR035979">
    <property type="entry name" value="RBD_domain_sf"/>
</dbReference>
<dbReference type="FunFam" id="3.30.70.330:FF:000383">
    <property type="entry name" value="Sex lethal, isoform D"/>
    <property type="match status" value="1"/>
</dbReference>
<dbReference type="GO" id="GO:0005634">
    <property type="term" value="C:nucleus"/>
    <property type="evidence" value="ECO:0007669"/>
    <property type="project" value="TreeGrafter"/>
</dbReference>
<keyword evidence="2 3" id="KW-0694">RNA-binding</keyword>
<dbReference type="SUPFAM" id="SSF54928">
    <property type="entry name" value="RNA-binding domain, RBD"/>
    <property type="match status" value="1"/>
</dbReference>
<protein>
    <recommendedName>
        <fullName evidence="4">RRM domain-containing protein</fullName>
    </recommendedName>
</protein>
<dbReference type="GO" id="GO:0009967">
    <property type="term" value="P:positive regulation of signal transduction"/>
    <property type="evidence" value="ECO:0007669"/>
    <property type="project" value="UniProtKB-ARBA"/>
</dbReference>
<dbReference type="InterPro" id="IPR012677">
    <property type="entry name" value="Nucleotide-bd_a/b_plait_sf"/>
</dbReference>
<dbReference type="Proteomes" id="UP000663879">
    <property type="component" value="Unassembled WGS sequence"/>
</dbReference>
<dbReference type="OrthoDB" id="10065384at2759"/>
<dbReference type="InterPro" id="IPR050502">
    <property type="entry name" value="Euk_RNA-bind_prot"/>
</dbReference>
<dbReference type="CDD" id="cd12362">
    <property type="entry name" value="RRM3_CELF1-6"/>
    <property type="match status" value="1"/>
</dbReference>
<dbReference type="PANTHER" id="PTHR48025">
    <property type="entry name" value="OS02G0815200 PROTEIN"/>
    <property type="match status" value="1"/>
</dbReference>
<keyword evidence="1" id="KW-0677">Repeat</keyword>
<dbReference type="Pfam" id="PF00076">
    <property type="entry name" value="RRM_1"/>
    <property type="match status" value="1"/>
</dbReference>
<evidence type="ECO:0000313" key="6">
    <source>
        <dbReference type="Proteomes" id="UP000663879"/>
    </source>
</evidence>
<sequence>MELVNDRNGAYSRRYSQIEFNDLDLAQLFSIFGIVLSAKVFIDKITSLSKCFGFVSYDNEISAQNAIKAMNGFCIGNKKLKVQLKKC</sequence>
<evidence type="ECO:0000256" key="1">
    <source>
        <dbReference type="ARBA" id="ARBA00022737"/>
    </source>
</evidence>
<organism evidence="5 6">
    <name type="scientific">Brachionus calyciflorus</name>
    <dbReference type="NCBI Taxonomy" id="104777"/>
    <lineage>
        <taxon>Eukaryota</taxon>
        <taxon>Metazoa</taxon>
        <taxon>Spiralia</taxon>
        <taxon>Gnathifera</taxon>
        <taxon>Rotifera</taxon>
        <taxon>Eurotatoria</taxon>
        <taxon>Monogononta</taxon>
        <taxon>Pseudotrocha</taxon>
        <taxon>Ploima</taxon>
        <taxon>Brachionidae</taxon>
        <taxon>Brachionus</taxon>
    </lineage>
</organism>
<evidence type="ECO:0000259" key="4">
    <source>
        <dbReference type="PROSITE" id="PS50102"/>
    </source>
</evidence>
<dbReference type="GO" id="GO:0005737">
    <property type="term" value="C:cytoplasm"/>
    <property type="evidence" value="ECO:0007669"/>
    <property type="project" value="UniProtKB-ARBA"/>
</dbReference>